<name>A0A816B7N7_9BILA</name>
<organism evidence="1 3">
    <name type="scientific">Didymodactylos carnosus</name>
    <dbReference type="NCBI Taxonomy" id="1234261"/>
    <lineage>
        <taxon>Eukaryota</taxon>
        <taxon>Metazoa</taxon>
        <taxon>Spiralia</taxon>
        <taxon>Gnathifera</taxon>
        <taxon>Rotifera</taxon>
        <taxon>Eurotatoria</taxon>
        <taxon>Bdelloidea</taxon>
        <taxon>Philodinida</taxon>
        <taxon>Philodinidae</taxon>
        <taxon>Didymodactylos</taxon>
    </lineage>
</organism>
<dbReference type="EMBL" id="CAJNOQ010036999">
    <property type="protein sequence ID" value="CAF1606656.1"/>
    <property type="molecule type" value="Genomic_DNA"/>
</dbReference>
<dbReference type="EMBL" id="CAJOBC010103591">
    <property type="protein sequence ID" value="CAF4486821.1"/>
    <property type="molecule type" value="Genomic_DNA"/>
</dbReference>
<dbReference type="OrthoDB" id="10026337at2759"/>
<dbReference type="Proteomes" id="UP000663829">
    <property type="component" value="Unassembled WGS sequence"/>
</dbReference>
<comment type="caution">
    <text evidence="1">The sequence shown here is derived from an EMBL/GenBank/DDBJ whole genome shotgun (WGS) entry which is preliminary data.</text>
</comment>
<evidence type="ECO:0000313" key="1">
    <source>
        <dbReference type="EMBL" id="CAF1606656.1"/>
    </source>
</evidence>
<gene>
    <name evidence="1" type="ORF">GPM918_LOCUS42790</name>
    <name evidence="2" type="ORF">SRO942_LOCUS44118</name>
</gene>
<feature type="non-terminal residue" evidence="1">
    <location>
        <position position="316"/>
    </location>
</feature>
<sequence>NTMKFLTELKRFQPNNRLTVEDKKIHEQNISIIHRQQVQWSLVSENHACGITVEYRSHGANDQYKTSFQKQNVPIHKNVLHGQFESQCSGQLLITIDNKNGPTSQIVWYRIKSIGLSTCYLFHGIFNMQLDKYYQKTCQSISEIDFSKLLDHVFNFINKLLNGDISLRDMTELQPIFKDKNINIQEEVKKLYINRSNEQNNNQANISTTDLMHNHLNGIMECIEKFDLLPLDNEEAKIGHLKRLSGNHGRRRFQVLRDNLTAQFQLQELNNMILNSWIISYTLIEPFMFKTKNFDDFVLRLCSNNEFRRKLIELYQ</sequence>
<evidence type="ECO:0000313" key="3">
    <source>
        <dbReference type="Proteomes" id="UP000663829"/>
    </source>
</evidence>
<evidence type="ECO:0000313" key="2">
    <source>
        <dbReference type="EMBL" id="CAF4486821.1"/>
    </source>
</evidence>
<feature type="non-terminal residue" evidence="1">
    <location>
        <position position="1"/>
    </location>
</feature>
<dbReference type="Proteomes" id="UP000681722">
    <property type="component" value="Unassembled WGS sequence"/>
</dbReference>
<dbReference type="AlphaFoldDB" id="A0A816B7N7"/>
<keyword evidence="3" id="KW-1185">Reference proteome</keyword>
<reference evidence="1" key="1">
    <citation type="submission" date="2021-02" db="EMBL/GenBank/DDBJ databases">
        <authorList>
            <person name="Nowell W R."/>
        </authorList>
    </citation>
    <scope>NUCLEOTIDE SEQUENCE</scope>
</reference>
<proteinExistence type="predicted"/>
<accession>A0A816B7N7</accession>
<protein>
    <submittedName>
        <fullName evidence="1">Uncharacterized protein</fullName>
    </submittedName>
</protein>